<organism evidence="1 2">
    <name type="scientific">Camelus bactrianus</name>
    <name type="common">Bactrian camel</name>
    <dbReference type="NCBI Taxonomy" id="9837"/>
    <lineage>
        <taxon>Eukaryota</taxon>
        <taxon>Metazoa</taxon>
        <taxon>Chordata</taxon>
        <taxon>Craniata</taxon>
        <taxon>Vertebrata</taxon>
        <taxon>Euteleostomi</taxon>
        <taxon>Mammalia</taxon>
        <taxon>Eutheria</taxon>
        <taxon>Laurasiatheria</taxon>
        <taxon>Artiodactyla</taxon>
        <taxon>Tylopoda</taxon>
        <taxon>Camelidae</taxon>
        <taxon>Camelus</taxon>
    </lineage>
</organism>
<evidence type="ECO:0000313" key="2">
    <source>
        <dbReference type="RefSeq" id="XP_074230225.1"/>
    </source>
</evidence>
<dbReference type="RefSeq" id="XP_074230225.1">
    <property type="nucleotide sequence ID" value="XM_074374124.1"/>
</dbReference>
<accession>A0AC58R6S1</accession>
<reference evidence="2" key="1">
    <citation type="submission" date="2025-08" db="UniProtKB">
        <authorList>
            <consortium name="RefSeq"/>
        </authorList>
    </citation>
    <scope>IDENTIFICATION</scope>
    <source>
        <tissue evidence="2">Blood</tissue>
    </source>
</reference>
<sequence>MVAERARKATAAGARGPGELGAPGTVALAVAPAERCARLPSPGSCGLLALALCSLALSLLAHFRTAELQARVLRLEAERGEQQMETAILGRVNQLLDEKWKLHSRRRREAPKMSPGCHCPPGRSLPKTRFQCSLLCVVRPAPHRVCSSGRSCVLSPCSVLGPTLGIRFNHIIHS</sequence>
<gene>
    <name evidence="2" type="primary">FAM241B</name>
</gene>
<keyword evidence="2" id="KW-0176">Collagen</keyword>
<proteinExistence type="predicted"/>
<evidence type="ECO:0000313" key="1">
    <source>
        <dbReference type="Proteomes" id="UP001732780"/>
    </source>
</evidence>
<name>A0AC58R6S1_CAMBA</name>
<keyword evidence="1" id="KW-1185">Reference proteome</keyword>
<protein>
    <submittedName>
        <fullName evidence="2">Collagen alpha-1(XIII) chain isoform X1</fullName>
    </submittedName>
</protein>
<dbReference type="Proteomes" id="UP001732780">
    <property type="component" value="Chromosome 11"/>
</dbReference>